<reference evidence="5" key="1">
    <citation type="journal article" date="2020" name="Stud. Mycol.">
        <title>101 Dothideomycetes genomes: a test case for predicting lifestyles and emergence of pathogens.</title>
        <authorList>
            <person name="Haridas S."/>
            <person name="Albert R."/>
            <person name="Binder M."/>
            <person name="Bloem J."/>
            <person name="Labutti K."/>
            <person name="Salamov A."/>
            <person name="Andreopoulos B."/>
            <person name="Baker S."/>
            <person name="Barry K."/>
            <person name="Bills G."/>
            <person name="Bluhm B."/>
            <person name="Cannon C."/>
            <person name="Castanera R."/>
            <person name="Culley D."/>
            <person name="Daum C."/>
            <person name="Ezra D."/>
            <person name="Gonzalez J."/>
            <person name="Henrissat B."/>
            <person name="Kuo A."/>
            <person name="Liang C."/>
            <person name="Lipzen A."/>
            <person name="Lutzoni F."/>
            <person name="Magnuson J."/>
            <person name="Mondo S."/>
            <person name="Nolan M."/>
            <person name="Ohm R."/>
            <person name="Pangilinan J."/>
            <person name="Park H.-J."/>
            <person name="Ramirez L."/>
            <person name="Alfaro M."/>
            <person name="Sun H."/>
            <person name="Tritt A."/>
            <person name="Yoshinaga Y."/>
            <person name="Zwiers L.-H."/>
            <person name="Turgeon B."/>
            <person name="Goodwin S."/>
            <person name="Spatafora J."/>
            <person name="Crous P."/>
            <person name="Grigoriev I."/>
        </authorList>
    </citation>
    <scope>NUCLEOTIDE SEQUENCE</scope>
    <source>
        <strain evidence="5">CBS 125425</strain>
    </source>
</reference>
<name>A0A9P4UW39_9PLEO</name>
<feature type="transmembrane region" description="Helical" evidence="3">
    <location>
        <begin position="381"/>
        <end position="403"/>
    </location>
</feature>
<sequence length="808" mass="91208">MPLVMHKYLSLLFWAIAVTIAGPVDSQHDFSSFPPNLANSLISRSEPCNSAIKDLFPIVGLLTANDTQTTWVEDTQPPICMDDNKTVPACENWTNRWNQAVLNYTELPKETQAQLDATDLSIVLDRSKFCALSFEDISSSCSTSCSTGAEKNDFLRWINRTCIDDCGFSGMPSNWKQNLTIDELRADQWENSTTGFFWAQCLDTDPRLAFLDSSVENCTRNWIPHWVPNCTDSTLGCYTSFGVDMDCLCSTTNTSQTIHGHEDSVLNTEEYGQASKYEFVRWIDSTCRSDDDERVRAFLRDDILPPGCEVRPVSEIRFDACGNKSFTVGLTGTSCLKKSKKLGAFAINNVFVVLAAVALGRRATVKRLSCGYLGNMRSQGYLISASIMIVLNIASNLISASIVRQTTGYGATSLKDLFLLWSARPRSAWVTVLALPIQRRNDMYVSSTASVLTTELVLEFFTAYTMGRFINYGDNYGDKKHGMYASNTLPGYPHRKDAVTMYQTAAAWLVFAMIAFGIILWSIWSINRRILVVSRRKPRHQDTSRREKKCKKLAKSVKDRINSQALLNHFPSRESPSIQTLVSNWNQLAKEWAGLHNYVEDCTLAWPSTNKITPWLRRKSEESNETPQGAVAVQNAVPGMQNNSHNVPNTRRHGVEVRLQACNNHLRIVKAEKECMEQRWTEVSQRLDEHTDRLARIDSELAFLIEQLESLHQSDTRAGTMPVHFAQYRKEASERSVRSRETDDAFQTQQSQREDISQTAKTQRLQVLLQSCGVETDDRGEAGQWKRCQMEKADVDTKTAMLSVSNRT</sequence>
<dbReference type="AlphaFoldDB" id="A0A9P4UW39"/>
<keyword evidence="3" id="KW-0812">Transmembrane</keyword>
<proteinExistence type="predicted"/>
<evidence type="ECO:0000256" key="4">
    <source>
        <dbReference type="SAM" id="SignalP"/>
    </source>
</evidence>
<keyword evidence="3" id="KW-1133">Transmembrane helix</keyword>
<evidence type="ECO:0000256" key="3">
    <source>
        <dbReference type="SAM" id="Phobius"/>
    </source>
</evidence>
<evidence type="ECO:0000256" key="2">
    <source>
        <dbReference type="SAM" id="MobiDB-lite"/>
    </source>
</evidence>
<feature type="transmembrane region" description="Helical" evidence="3">
    <location>
        <begin position="505"/>
        <end position="526"/>
    </location>
</feature>
<organism evidence="5 6">
    <name type="scientific">Polyplosphaeria fusca</name>
    <dbReference type="NCBI Taxonomy" id="682080"/>
    <lineage>
        <taxon>Eukaryota</taxon>
        <taxon>Fungi</taxon>
        <taxon>Dikarya</taxon>
        <taxon>Ascomycota</taxon>
        <taxon>Pezizomycotina</taxon>
        <taxon>Dothideomycetes</taxon>
        <taxon>Pleosporomycetidae</taxon>
        <taxon>Pleosporales</taxon>
        <taxon>Tetraplosphaeriaceae</taxon>
        <taxon>Polyplosphaeria</taxon>
    </lineage>
</organism>
<feature type="chain" id="PRO_5040208329" evidence="4">
    <location>
        <begin position="27"/>
        <end position="808"/>
    </location>
</feature>
<keyword evidence="1" id="KW-0175">Coiled coil</keyword>
<feature type="compositionally biased region" description="Polar residues" evidence="2">
    <location>
        <begin position="745"/>
        <end position="758"/>
    </location>
</feature>
<comment type="caution">
    <text evidence="5">The sequence shown here is derived from an EMBL/GenBank/DDBJ whole genome shotgun (WGS) entry which is preliminary data.</text>
</comment>
<dbReference type="EMBL" id="ML996327">
    <property type="protein sequence ID" value="KAF2727516.1"/>
    <property type="molecule type" value="Genomic_DNA"/>
</dbReference>
<evidence type="ECO:0000313" key="5">
    <source>
        <dbReference type="EMBL" id="KAF2727516.1"/>
    </source>
</evidence>
<gene>
    <name evidence="5" type="ORF">EJ04DRAFT_529371</name>
</gene>
<evidence type="ECO:0000313" key="6">
    <source>
        <dbReference type="Proteomes" id="UP000799444"/>
    </source>
</evidence>
<accession>A0A9P4UW39</accession>
<evidence type="ECO:0000256" key="1">
    <source>
        <dbReference type="SAM" id="Coils"/>
    </source>
</evidence>
<feature type="coiled-coil region" evidence="1">
    <location>
        <begin position="659"/>
        <end position="714"/>
    </location>
</feature>
<dbReference type="OrthoDB" id="3525430at2759"/>
<dbReference type="Proteomes" id="UP000799444">
    <property type="component" value="Unassembled WGS sequence"/>
</dbReference>
<keyword evidence="4" id="KW-0732">Signal</keyword>
<feature type="signal peptide" evidence="4">
    <location>
        <begin position="1"/>
        <end position="26"/>
    </location>
</feature>
<protein>
    <submittedName>
        <fullName evidence="5">Uncharacterized protein</fullName>
    </submittedName>
</protein>
<keyword evidence="6" id="KW-1185">Reference proteome</keyword>
<feature type="transmembrane region" description="Helical" evidence="3">
    <location>
        <begin position="342"/>
        <end position="360"/>
    </location>
</feature>
<feature type="compositionally biased region" description="Basic and acidic residues" evidence="2">
    <location>
        <begin position="730"/>
        <end position="743"/>
    </location>
</feature>
<keyword evidence="3" id="KW-0472">Membrane</keyword>
<feature type="region of interest" description="Disordered" evidence="2">
    <location>
        <begin position="730"/>
        <end position="758"/>
    </location>
</feature>